<feature type="non-terminal residue" evidence="1">
    <location>
        <position position="113"/>
    </location>
</feature>
<gene>
    <name evidence="1" type="ORF">H312_00874</name>
</gene>
<evidence type="ECO:0000313" key="1">
    <source>
        <dbReference type="EMBL" id="KCZ81696.1"/>
    </source>
</evidence>
<evidence type="ECO:0000313" key="2">
    <source>
        <dbReference type="Proteomes" id="UP000030655"/>
    </source>
</evidence>
<accession>A0A059F418</accession>
<name>A0A059F418_9MICR</name>
<dbReference type="OrthoDB" id="10348449at2759"/>
<dbReference type="Proteomes" id="UP000030655">
    <property type="component" value="Unassembled WGS sequence"/>
</dbReference>
<sequence length="113" mass="13359">MILYKKTDTGVIFIYRTITRLLFALIFLQTCKCQNLILKKSTNQTHNRTLENRGIKSNVINVPFDINYYLEKVPQRRNNAAKSCNCNLILKNCMWYCQNIYKAKGWVKSKNFI</sequence>
<protein>
    <submittedName>
        <fullName evidence="1">Uncharacterized protein</fullName>
    </submittedName>
</protein>
<dbReference type="AlphaFoldDB" id="A0A059F418"/>
<reference evidence="2" key="1">
    <citation type="submission" date="2013-02" db="EMBL/GenBank/DDBJ databases">
        <authorList>
            <consortium name="The Broad Institute Genome Sequencing Platform"/>
            <person name="Cuomo C."/>
            <person name="Becnel J."/>
            <person name="Sanscrainte N."/>
            <person name="Walker B."/>
            <person name="Young S.K."/>
            <person name="Zeng Q."/>
            <person name="Gargeya S."/>
            <person name="Fitzgerald M."/>
            <person name="Haas B."/>
            <person name="Abouelleil A."/>
            <person name="Alvarado L."/>
            <person name="Arachchi H.M."/>
            <person name="Berlin A.M."/>
            <person name="Chapman S.B."/>
            <person name="Dewar J."/>
            <person name="Goldberg J."/>
            <person name="Griggs A."/>
            <person name="Gujja S."/>
            <person name="Hansen M."/>
            <person name="Howarth C."/>
            <person name="Imamovic A."/>
            <person name="Larimer J."/>
            <person name="McCowan C."/>
            <person name="Murphy C."/>
            <person name="Neiman D."/>
            <person name="Pearson M."/>
            <person name="Priest M."/>
            <person name="Roberts A."/>
            <person name="Saif S."/>
            <person name="Shea T."/>
            <person name="Sisk P."/>
            <person name="Sykes S."/>
            <person name="Wortman J."/>
            <person name="Nusbaum C."/>
            <person name="Birren B."/>
        </authorList>
    </citation>
    <scope>NUCLEOTIDE SEQUENCE [LARGE SCALE GENOMIC DNA]</scope>
    <source>
        <strain evidence="2">PRA339</strain>
    </source>
</reference>
<dbReference type="HOGENOM" id="CLU_2139319_0_0_1"/>
<reference evidence="1 2" key="2">
    <citation type="submission" date="2014-03" db="EMBL/GenBank/DDBJ databases">
        <title>The Genome Sequence of Anncaliia algerae insect isolate PRA339.</title>
        <authorList>
            <consortium name="The Broad Institute Genome Sequencing Platform"/>
            <consortium name="The Broad Institute Genome Sequencing Center for Infectious Disease"/>
            <person name="Cuomo C."/>
            <person name="Becnel J."/>
            <person name="Sanscrainte N."/>
            <person name="Walker B."/>
            <person name="Young S.K."/>
            <person name="Zeng Q."/>
            <person name="Gargeya S."/>
            <person name="Fitzgerald M."/>
            <person name="Haas B."/>
            <person name="Abouelleil A."/>
            <person name="Alvarado L."/>
            <person name="Arachchi H.M."/>
            <person name="Berlin A.M."/>
            <person name="Chapman S.B."/>
            <person name="Dewar J."/>
            <person name="Goldberg J."/>
            <person name="Griggs A."/>
            <person name="Gujja S."/>
            <person name="Hansen M."/>
            <person name="Howarth C."/>
            <person name="Imamovic A."/>
            <person name="Larimer J."/>
            <person name="McCowan C."/>
            <person name="Murphy C."/>
            <person name="Neiman D."/>
            <person name="Pearson M."/>
            <person name="Priest M."/>
            <person name="Roberts A."/>
            <person name="Saif S."/>
            <person name="Shea T."/>
            <person name="Sisk P."/>
            <person name="Sykes S."/>
            <person name="Wortman J."/>
            <person name="Nusbaum C."/>
            <person name="Birren B."/>
        </authorList>
    </citation>
    <scope>NUCLEOTIDE SEQUENCE [LARGE SCALE GENOMIC DNA]</scope>
    <source>
        <strain evidence="1 2">PRA339</strain>
    </source>
</reference>
<proteinExistence type="predicted"/>
<organism evidence="1 2">
    <name type="scientific">Anncaliia algerae PRA339</name>
    <dbReference type="NCBI Taxonomy" id="1288291"/>
    <lineage>
        <taxon>Eukaryota</taxon>
        <taxon>Fungi</taxon>
        <taxon>Fungi incertae sedis</taxon>
        <taxon>Microsporidia</taxon>
        <taxon>Tubulinosematoidea</taxon>
        <taxon>Tubulinosematidae</taxon>
        <taxon>Anncaliia</taxon>
    </lineage>
</organism>
<dbReference type="VEuPathDB" id="MicrosporidiaDB:H312_00874"/>
<dbReference type="EMBL" id="KK365138">
    <property type="protein sequence ID" value="KCZ81696.1"/>
    <property type="molecule type" value="Genomic_DNA"/>
</dbReference>
<keyword evidence="2" id="KW-1185">Reference proteome</keyword>